<dbReference type="SUPFAM" id="SSF53474">
    <property type="entry name" value="alpha/beta-Hydrolases"/>
    <property type="match status" value="1"/>
</dbReference>
<sequence>MEEIPRYPGLPAPSWLDVGGLPTWHVEAGSGTPVIFVYGGNWGTAESQGGAYAWDGTFAALSRSFRTIAYDKPGQGYTPAPEADADHTMGYVVDHLLGLIEALELPPVHLVGHSRGGYIVTRATLLRPDLVRSLTIVNSGTLMPDVSTNEVVLARPPAPSFTRESARWVYENYCHLREAVTDEWVEQSYQVLVHPAHRAAVERIRDRRLMATVFNPQLARDKRETLGWLAEGRLQRPVQVIWSLNDRTARATGAYRLLETLSAFEPRTVLNMVDKAGHFPFREQPEWFYDTLGRFVEEGGYDHA</sequence>
<evidence type="ECO:0000313" key="4">
    <source>
        <dbReference type="Proteomes" id="UP001284601"/>
    </source>
</evidence>
<organism evidence="3 4">
    <name type="scientific">Conexibacter stalactiti</name>
    <dbReference type="NCBI Taxonomy" id="1940611"/>
    <lineage>
        <taxon>Bacteria</taxon>
        <taxon>Bacillati</taxon>
        <taxon>Actinomycetota</taxon>
        <taxon>Thermoleophilia</taxon>
        <taxon>Solirubrobacterales</taxon>
        <taxon>Conexibacteraceae</taxon>
        <taxon>Conexibacter</taxon>
    </lineage>
</organism>
<keyword evidence="1 3" id="KW-0378">Hydrolase</keyword>
<dbReference type="EMBL" id="JAWSTH010000005">
    <property type="protein sequence ID" value="MDW5593450.1"/>
    <property type="molecule type" value="Genomic_DNA"/>
</dbReference>
<dbReference type="InterPro" id="IPR000639">
    <property type="entry name" value="Epox_hydrolase-like"/>
</dbReference>
<dbReference type="InterPro" id="IPR050266">
    <property type="entry name" value="AB_hydrolase_sf"/>
</dbReference>
<dbReference type="PANTHER" id="PTHR43798:SF31">
    <property type="entry name" value="AB HYDROLASE SUPERFAMILY PROTEIN YCLE"/>
    <property type="match status" value="1"/>
</dbReference>
<feature type="domain" description="AB hydrolase-1" evidence="2">
    <location>
        <begin position="33"/>
        <end position="281"/>
    </location>
</feature>
<evidence type="ECO:0000256" key="1">
    <source>
        <dbReference type="ARBA" id="ARBA00022801"/>
    </source>
</evidence>
<gene>
    <name evidence="3" type="ORF">R7226_03820</name>
</gene>
<dbReference type="Proteomes" id="UP001284601">
    <property type="component" value="Unassembled WGS sequence"/>
</dbReference>
<dbReference type="InterPro" id="IPR029058">
    <property type="entry name" value="AB_hydrolase_fold"/>
</dbReference>
<reference evidence="4" key="1">
    <citation type="submission" date="2023-07" db="EMBL/GenBank/DDBJ databases">
        <title>Conexibacter stalactiti sp. nov., isolated from stalactites in a lava cave and emended description of the genus Conexibacter.</title>
        <authorList>
            <person name="Lee S.D."/>
        </authorList>
    </citation>
    <scope>NUCLEOTIDE SEQUENCE [LARGE SCALE GENOMIC DNA]</scope>
    <source>
        <strain evidence="4">KCTC 39840</strain>
    </source>
</reference>
<proteinExistence type="predicted"/>
<protein>
    <submittedName>
        <fullName evidence="3">Alpha/beta hydrolase</fullName>
    </submittedName>
</protein>
<dbReference type="InterPro" id="IPR000073">
    <property type="entry name" value="AB_hydrolase_1"/>
</dbReference>
<accession>A0ABU4HLK2</accession>
<name>A0ABU4HLK2_9ACTN</name>
<dbReference type="Pfam" id="PF00561">
    <property type="entry name" value="Abhydrolase_1"/>
    <property type="match status" value="1"/>
</dbReference>
<dbReference type="RefSeq" id="WP_318595711.1">
    <property type="nucleotide sequence ID" value="NZ_JAWSTH010000005.1"/>
</dbReference>
<evidence type="ECO:0000313" key="3">
    <source>
        <dbReference type="EMBL" id="MDW5593450.1"/>
    </source>
</evidence>
<comment type="caution">
    <text evidence="3">The sequence shown here is derived from an EMBL/GenBank/DDBJ whole genome shotgun (WGS) entry which is preliminary data.</text>
</comment>
<dbReference type="PANTHER" id="PTHR43798">
    <property type="entry name" value="MONOACYLGLYCEROL LIPASE"/>
    <property type="match status" value="1"/>
</dbReference>
<reference evidence="3 4" key="2">
    <citation type="submission" date="2023-10" db="EMBL/GenBank/DDBJ databases">
        <authorList>
            <person name="Han X.F."/>
        </authorList>
    </citation>
    <scope>NUCLEOTIDE SEQUENCE [LARGE SCALE GENOMIC DNA]</scope>
    <source>
        <strain evidence="3 4">KCTC 39840</strain>
    </source>
</reference>
<dbReference type="GO" id="GO:0016787">
    <property type="term" value="F:hydrolase activity"/>
    <property type="evidence" value="ECO:0007669"/>
    <property type="project" value="UniProtKB-KW"/>
</dbReference>
<dbReference type="PRINTS" id="PR00412">
    <property type="entry name" value="EPOXHYDRLASE"/>
</dbReference>
<keyword evidence="4" id="KW-1185">Reference proteome</keyword>
<evidence type="ECO:0000259" key="2">
    <source>
        <dbReference type="Pfam" id="PF00561"/>
    </source>
</evidence>
<dbReference type="Gene3D" id="3.40.50.1820">
    <property type="entry name" value="alpha/beta hydrolase"/>
    <property type="match status" value="1"/>
</dbReference>